<evidence type="ECO:0000313" key="4">
    <source>
        <dbReference type="Proteomes" id="UP000232323"/>
    </source>
</evidence>
<dbReference type="InterPro" id="IPR013212">
    <property type="entry name" value="Mad3/Bub1_I"/>
</dbReference>
<sequence>MLTARELLNTEIIYKMLAADSGGWEESKENFVPVRQGRTKATLLEVLDNPDLVSRQELDRRKTELRQDIQDYAGDDPIEPWLKLVKWTQEHMCGNKAELQRTLEMCTKELMKFKKYKSDVRFLRLWIHYADCLSDPADIFALLRENRIGDEYALFYEAHGAYYELRGNTTAADDIYNEGIKRCAKPLDRLKQKYMAFQKRMAQRIQRRIQEDALLGLSTSAGNAESAARTSLSLLVPSSLVSSTMNMNSALVNMGASINRSQQGNARALSQQGNARALSQQGNARALNLPGISLPSSSLPTLQLPTQQQQQQLKKPDTAVAVDEEFEGSRAIRFPQDMSTLPSFTAGPSVGGGMKGLKPFTVMRKENSEIPSTWTSASLPPQNPMLSSMGAAGVSRIMHAGPSVLGTAAGSVGSASRLEICVDDEFQEDEPLAVPQSAPFIHASAAAAAVSSTASGSVHHTLQPVLAAVPSALGASSLHHKVLLQAPAVAPLTTAAATAATAAVSDHNKDLGDANMAAEVSGRYLGSDASLLMNAEGSEQSFEEARAHRQSRGHLMYKASAGVMATAKDSSNHSKGHALAEALRPQCLTGASAPASHKAGVPASQIGPLFSSDTATGAPLQVVSMSSMARRPLSVSTTIQPPYKSQQHTLFIDQELPFEGDPSAAHLILPPEPTVTISTREAFDALNDMFSDTLPHEERRKSKVIGLTSAASRAVSASEICRLANLGKQAVTNGLGPRPPPSQQAMQGSHHGSSNTAGAMGIHEDTEFIGGSLNQPQQGFKEDTEMMDQGPSLRGDALQSSVSGMYEDTEFLPGIGGANAVFDGTQSGSGVIRSDMHRGAISMTPVHPAQSSRSMSPSAFMYEDTDFAALDQEWRKR</sequence>
<evidence type="ECO:0000259" key="2">
    <source>
        <dbReference type="PROSITE" id="PS51489"/>
    </source>
</evidence>
<dbReference type="InterPro" id="IPR015661">
    <property type="entry name" value="Bub1/Mad3"/>
</dbReference>
<dbReference type="PROSITE" id="PS51489">
    <property type="entry name" value="BUB1_N"/>
    <property type="match status" value="1"/>
</dbReference>
<dbReference type="Pfam" id="PF08311">
    <property type="entry name" value="Mad3_BUB1_I"/>
    <property type="match status" value="1"/>
</dbReference>
<name>A0A250XK93_9CHLO</name>
<dbReference type="STRING" id="1157962.A0A250XK93"/>
<dbReference type="GO" id="GO:0007094">
    <property type="term" value="P:mitotic spindle assembly checkpoint signaling"/>
    <property type="evidence" value="ECO:0007669"/>
    <property type="project" value="InterPro"/>
</dbReference>
<dbReference type="PANTHER" id="PTHR14030">
    <property type="entry name" value="MITOTIC CHECKPOINT SERINE/THREONINE-PROTEIN KINASE BUB1"/>
    <property type="match status" value="1"/>
</dbReference>
<accession>A0A250XK93</accession>
<keyword evidence="4" id="KW-1185">Reference proteome</keyword>
<dbReference type="Gene3D" id="1.25.40.430">
    <property type="match status" value="1"/>
</dbReference>
<gene>
    <name evidence="3" type="ORF">CEUSTIGMA_g10774.t1</name>
</gene>
<dbReference type="SMART" id="SM00777">
    <property type="entry name" value="Mad3_BUB1_I"/>
    <property type="match status" value="1"/>
</dbReference>
<protein>
    <recommendedName>
        <fullName evidence="2">BUB1 N-terminal domain-containing protein</fullName>
    </recommendedName>
</protein>
<feature type="region of interest" description="Disordered" evidence="1">
    <location>
        <begin position="731"/>
        <end position="798"/>
    </location>
</feature>
<dbReference type="EMBL" id="BEGY01000097">
    <property type="protein sequence ID" value="GAX83349.1"/>
    <property type="molecule type" value="Genomic_DNA"/>
</dbReference>
<evidence type="ECO:0000256" key="1">
    <source>
        <dbReference type="SAM" id="MobiDB-lite"/>
    </source>
</evidence>
<dbReference type="GO" id="GO:0004672">
    <property type="term" value="F:protein kinase activity"/>
    <property type="evidence" value="ECO:0007669"/>
    <property type="project" value="TreeGrafter"/>
</dbReference>
<feature type="domain" description="BUB1 N-terminal" evidence="2">
    <location>
        <begin position="65"/>
        <end position="219"/>
    </location>
</feature>
<dbReference type="OrthoDB" id="248495at2759"/>
<reference evidence="3 4" key="1">
    <citation type="submission" date="2017-08" db="EMBL/GenBank/DDBJ databases">
        <title>Acidophilic green algal genome provides insights into adaptation to an acidic environment.</title>
        <authorList>
            <person name="Hirooka S."/>
            <person name="Hirose Y."/>
            <person name="Kanesaki Y."/>
            <person name="Higuchi S."/>
            <person name="Fujiwara T."/>
            <person name="Onuma R."/>
            <person name="Era A."/>
            <person name="Ohbayashi R."/>
            <person name="Uzuka A."/>
            <person name="Nozaki H."/>
            <person name="Yoshikawa H."/>
            <person name="Miyagishima S.Y."/>
        </authorList>
    </citation>
    <scope>NUCLEOTIDE SEQUENCE [LARGE SCALE GENOMIC DNA]</scope>
    <source>
        <strain evidence="3 4">NIES-2499</strain>
    </source>
</reference>
<dbReference type="GO" id="GO:0032991">
    <property type="term" value="C:protein-containing complex"/>
    <property type="evidence" value="ECO:0007669"/>
    <property type="project" value="UniProtKB-ARBA"/>
</dbReference>
<dbReference type="AlphaFoldDB" id="A0A250XK93"/>
<dbReference type="Proteomes" id="UP000232323">
    <property type="component" value="Unassembled WGS sequence"/>
</dbReference>
<organism evidence="3 4">
    <name type="scientific">Chlamydomonas eustigma</name>
    <dbReference type="NCBI Taxonomy" id="1157962"/>
    <lineage>
        <taxon>Eukaryota</taxon>
        <taxon>Viridiplantae</taxon>
        <taxon>Chlorophyta</taxon>
        <taxon>core chlorophytes</taxon>
        <taxon>Chlorophyceae</taxon>
        <taxon>CS clade</taxon>
        <taxon>Chlamydomonadales</taxon>
        <taxon>Chlamydomonadaceae</taxon>
        <taxon>Chlamydomonas</taxon>
    </lineage>
</organism>
<evidence type="ECO:0000313" key="3">
    <source>
        <dbReference type="EMBL" id="GAX83349.1"/>
    </source>
</evidence>
<dbReference type="GO" id="GO:0051754">
    <property type="term" value="P:meiotic sister chromatid cohesion, centromeric"/>
    <property type="evidence" value="ECO:0007669"/>
    <property type="project" value="TreeGrafter"/>
</dbReference>
<comment type="caution">
    <text evidence="3">The sequence shown here is derived from an EMBL/GenBank/DDBJ whole genome shotgun (WGS) entry which is preliminary data.</text>
</comment>
<dbReference type="FunFam" id="1.25.40.430:FF:000003">
    <property type="entry name" value="Checkpoint serine/threonine-protein kinase BUB1"/>
    <property type="match status" value="1"/>
</dbReference>
<dbReference type="PANTHER" id="PTHR14030:SF4">
    <property type="entry name" value="BUB1 KINASE, ISOFORM A-RELATED"/>
    <property type="match status" value="1"/>
</dbReference>
<feature type="compositionally biased region" description="Polar residues" evidence="1">
    <location>
        <begin position="743"/>
        <end position="757"/>
    </location>
</feature>
<proteinExistence type="predicted"/>